<protein>
    <submittedName>
        <fullName evidence="2">Uncharacterized protein</fullName>
    </submittedName>
</protein>
<dbReference type="EMBL" id="HBIS01007914">
    <property type="protein sequence ID" value="CAE0612984.1"/>
    <property type="molecule type" value="Transcribed_RNA"/>
</dbReference>
<dbReference type="AlphaFoldDB" id="A0A7S3XED8"/>
<organism evidence="2">
    <name type="scientific">Picocystis salinarum</name>
    <dbReference type="NCBI Taxonomy" id="88271"/>
    <lineage>
        <taxon>Eukaryota</taxon>
        <taxon>Viridiplantae</taxon>
        <taxon>Chlorophyta</taxon>
        <taxon>Picocystophyceae</taxon>
        <taxon>Picocystales</taxon>
        <taxon>Picocystaceae</taxon>
        <taxon>Picocystis</taxon>
    </lineage>
</organism>
<reference evidence="2" key="1">
    <citation type="submission" date="2021-01" db="EMBL/GenBank/DDBJ databases">
        <authorList>
            <person name="Corre E."/>
            <person name="Pelletier E."/>
            <person name="Niang G."/>
            <person name="Scheremetjew M."/>
            <person name="Finn R."/>
            <person name="Kale V."/>
            <person name="Holt S."/>
            <person name="Cochrane G."/>
            <person name="Meng A."/>
            <person name="Brown T."/>
            <person name="Cohen L."/>
        </authorList>
    </citation>
    <scope>NUCLEOTIDE SEQUENCE</scope>
    <source>
        <strain evidence="2">CCMP1897</strain>
    </source>
</reference>
<feature type="compositionally biased region" description="Basic and acidic residues" evidence="1">
    <location>
        <begin position="34"/>
        <end position="44"/>
    </location>
</feature>
<sequence length="114" mass="12891">MEDNGRGGQTPVTRQDRVRRLEQELQQAMLAHQGSEESRQRVTQELEEAREELARLRQLQESGLPTQSPVDGSEEQENQQEGGLQELTSLYESLGDARSLQGVSLRRPKEFSGN</sequence>
<evidence type="ECO:0000256" key="1">
    <source>
        <dbReference type="SAM" id="MobiDB-lite"/>
    </source>
</evidence>
<proteinExistence type="predicted"/>
<accession>A0A7S3XED8</accession>
<name>A0A7S3XED8_9CHLO</name>
<feature type="region of interest" description="Disordered" evidence="1">
    <location>
        <begin position="29"/>
        <end position="114"/>
    </location>
</feature>
<gene>
    <name evidence="2" type="ORF">PSAL00342_LOCUS6883</name>
</gene>
<evidence type="ECO:0000313" key="2">
    <source>
        <dbReference type="EMBL" id="CAE0612984.1"/>
    </source>
</evidence>